<name>A0A8H9XV46_ECOLX</name>
<dbReference type="EMBL" id="JABXPW010000010">
    <property type="protein sequence ID" value="MBA7721660.1"/>
    <property type="molecule type" value="Genomic_DNA"/>
</dbReference>
<gene>
    <name evidence="1" type="ORF">HV209_24465</name>
</gene>
<dbReference type="AlphaFoldDB" id="A0A8H9XV46"/>
<reference evidence="1" key="1">
    <citation type="submission" date="2020-06" db="EMBL/GenBank/DDBJ databases">
        <title>REHAB project genomes.</title>
        <authorList>
            <person name="Shaw L.P."/>
        </authorList>
    </citation>
    <scope>NUCLEOTIDE SEQUENCE</scope>
    <source>
        <strain evidence="1">RHBSTW-00474</strain>
    </source>
</reference>
<proteinExistence type="predicted"/>
<evidence type="ECO:0000313" key="2">
    <source>
        <dbReference type="Proteomes" id="UP000622722"/>
    </source>
</evidence>
<sequence>MKTYNANPGYEMDHQLLTHFNQHLDSLFGVYSKLLPFRMDFAYRKNTFSYGCACRYAMCAEMLQLINEVGDKLVGYAWVMEYTERKGLHIHFVGYLNGQSHRSSYLVSGLMGDIWRRVTDGDGYYHWCRFNKNYPVNINHVIHYSDHKSVNALRYAISYLAKREQKECGIILKCSGLPEKSNRGRPRLDRKFLAGDMFSGVRP</sequence>
<accession>A0A8H9XV46</accession>
<dbReference type="Proteomes" id="UP000622722">
    <property type="component" value="Unassembled WGS sequence"/>
</dbReference>
<comment type="caution">
    <text evidence="1">The sequence shown here is derived from an EMBL/GenBank/DDBJ whole genome shotgun (WGS) entry which is preliminary data.</text>
</comment>
<protein>
    <submittedName>
        <fullName evidence="1">Inovirus-type Gp2 protein</fullName>
    </submittedName>
</protein>
<evidence type="ECO:0000313" key="1">
    <source>
        <dbReference type="EMBL" id="MBA7721660.1"/>
    </source>
</evidence>
<organism evidence="1 2">
    <name type="scientific">Escherichia coli</name>
    <dbReference type="NCBI Taxonomy" id="562"/>
    <lineage>
        <taxon>Bacteria</taxon>
        <taxon>Pseudomonadati</taxon>
        <taxon>Pseudomonadota</taxon>
        <taxon>Gammaproteobacteria</taxon>
        <taxon>Enterobacterales</taxon>
        <taxon>Enterobacteriaceae</taxon>
        <taxon>Escherichia</taxon>
    </lineage>
</organism>